<keyword evidence="1" id="KW-0472">Membrane</keyword>
<gene>
    <name evidence="2" type="ORF">A3C12_00285</name>
</gene>
<reference evidence="2 3" key="1">
    <citation type="journal article" date="2016" name="Nat. Commun.">
        <title>Thousands of microbial genomes shed light on interconnected biogeochemical processes in an aquifer system.</title>
        <authorList>
            <person name="Anantharaman K."/>
            <person name="Brown C.T."/>
            <person name="Hug L.A."/>
            <person name="Sharon I."/>
            <person name="Castelle C.J."/>
            <person name="Probst A.J."/>
            <person name="Thomas B.C."/>
            <person name="Singh A."/>
            <person name="Wilkins M.J."/>
            <person name="Karaoz U."/>
            <person name="Brodie E.L."/>
            <person name="Williams K.H."/>
            <person name="Hubbard S.S."/>
            <person name="Banfield J.F."/>
        </authorList>
    </citation>
    <scope>NUCLEOTIDE SEQUENCE [LARGE SCALE GENOMIC DNA]</scope>
</reference>
<dbReference type="Proteomes" id="UP000178710">
    <property type="component" value="Unassembled WGS sequence"/>
</dbReference>
<keyword evidence="1" id="KW-0812">Transmembrane</keyword>
<comment type="caution">
    <text evidence="2">The sequence shown here is derived from an EMBL/GenBank/DDBJ whole genome shotgun (WGS) entry which is preliminary data.</text>
</comment>
<dbReference type="EMBL" id="MHQK01000029">
    <property type="protein sequence ID" value="OHA01348.1"/>
    <property type="molecule type" value="Genomic_DNA"/>
</dbReference>
<organism evidence="2 3">
    <name type="scientific">Candidatus Sungbacteria bacterium RIFCSPHIGHO2_02_FULL_49_20</name>
    <dbReference type="NCBI Taxonomy" id="1802272"/>
    <lineage>
        <taxon>Bacteria</taxon>
        <taxon>Candidatus Sungiibacteriota</taxon>
    </lineage>
</organism>
<name>A0A1G2KPL3_9BACT</name>
<feature type="transmembrane region" description="Helical" evidence="1">
    <location>
        <begin position="38"/>
        <end position="55"/>
    </location>
</feature>
<evidence type="ECO:0000313" key="2">
    <source>
        <dbReference type="EMBL" id="OHA01348.1"/>
    </source>
</evidence>
<accession>A0A1G2KPL3</accession>
<feature type="transmembrane region" description="Helical" evidence="1">
    <location>
        <begin position="90"/>
        <end position="107"/>
    </location>
</feature>
<evidence type="ECO:0000256" key="1">
    <source>
        <dbReference type="SAM" id="Phobius"/>
    </source>
</evidence>
<feature type="transmembrane region" description="Helical" evidence="1">
    <location>
        <begin position="127"/>
        <end position="147"/>
    </location>
</feature>
<dbReference type="AlphaFoldDB" id="A0A1G2KPL3"/>
<proteinExistence type="predicted"/>
<feature type="transmembrane region" description="Helical" evidence="1">
    <location>
        <begin position="153"/>
        <end position="170"/>
    </location>
</feature>
<feature type="transmembrane region" description="Helical" evidence="1">
    <location>
        <begin position="9"/>
        <end position="26"/>
    </location>
</feature>
<protein>
    <submittedName>
        <fullName evidence="2">Uncharacterized protein</fullName>
    </submittedName>
</protein>
<evidence type="ECO:0000313" key="3">
    <source>
        <dbReference type="Proteomes" id="UP000178710"/>
    </source>
</evidence>
<keyword evidence="1" id="KW-1133">Transmembrane helix</keyword>
<feature type="transmembrane region" description="Helical" evidence="1">
    <location>
        <begin position="67"/>
        <end position="84"/>
    </location>
</feature>
<sequence>MTLSVNRRAIIFVVATCFAGFASWWWGGLGGEGAVELFIFYAVLIIHSFFSLSFLDKIMPDSGVLEQTIDIILFLFYLGMAFSFNMASIFIFLGISMFTLATLKYILLSKQFGQFRINLREKIRANCLGISLLLIVLAGVIGGYRLLALRTLVLTYIAATIYYLFIHQIYKEEGTGSIIHPVTARRPQV</sequence>